<organism evidence="2 3">
    <name type="scientific">Flagellimonas alvinocaridis</name>
    <dbReference type="NCBI Taxonomy" id="2530200"/>
    <lineage>
        <taxon>Bacteria</taxon>
        <taxon>Pseudomonadati</taxon>
        <taxon>Bacteroidota</taxon>
        <taxon>Flavobacteriia</taxon>
        <taxon>Flavobacteriales</taxon>
        <taxon>Flavobacteriaceae</taxon>
        <taxon>Flagellimonas</taxon>
    </lineage>
</organism>
<evidence type="ECO:0000313" key="3">
    <source>
        <dbReference type="Proteomes" id="UP000310406"/>
    </source>
</evidence>
<proteinExistence type="predicted"/>
<accession>A0A4S8RSX0</accession>
<feature type="binding site" evidence="1">
    <location>
        <begin position="154"/>
        <end position="157"/>
    </location>
    <ligand>
        <name>substrate</name>
    </ligand>
</feature>
<dbReference type="EMBL" id="SNTZ01000008">
    <property type="protein sequence ID" value="THV58239.1"/>
    <property type="molecule type" value="Genomic_DNA"/>
</dbReference>
<dbReference type="AlphaFoldDB" id="A0A4S8RSX0"/>
<dbReference type="SUPFAM" id="SSF89562">
    <property type="entry name" value="RraA-like"/>
    <property type="match status" value="1"/>
</dbReference>
<dbReference type="Pfam" id="PF03737">
    <property type="entry name" value="RraA-like"/>
    <property type="match status" value="1"/>
</dbReference>
<dbReference type="Gene3D" id="3.50.30.40">
    <property type="entry name" value="Ribonuclease E inhibitor RraA/RraA-like"/>
    <property type="match status" value="1"/>
</dbReference>
<feature type="binding site" evidence="1">
    <location>
        <position position="176"/>
    </location>
    <ligand>
        <name>substrate</name>
    </ligand>
</feature>
<evidence type="ECO:0000313" key="2">
    <source>
        <dbReference type="EMBL" id="THV58239.1"/>
    </source>
</evidence>
<dbReference type="InterPro" id="IPR036704">
    <property type="entry name" value="RraA/RraA-like_sf"/>
</dbReference>
<name>A0A4S8RSX0_9FLAO</name>
<reference evidence="2 3" key="1">
    <citation type="submission" date="2019-03" db="EMBL/GenBank/DDBJ databases">
        <title>Muricauda SCR12 sp.nov, a marine bacterium isolated from Pacific Ocean:the Okinawa trough.</title>
        <authorList>
            <person name="Liu L."/>
        </authorList>
    </citation>
    <scope>NUCLEOTIDE SEQUENCE [LARGE SCALE GENOMIC DNA]</scope>
    <source>
        <strain evidence="2 3">SCR12</strain>
    </source>
</reference>
<gene>
    <name evidence="2" type="ORF">EZV76_12930</name>
</gene>
<feature type="binding site" evidence="1">
    <location>
        <position position="177"/>
    </location>
    <ligand>
        <name>Mg(2+)</name>
        <dbReference type="ChEBI" id="CHEBI:18420"/>
    </ligand>
</feature>
<evidence type="ECO:0000256" key="1">
    <source>
        <dbReference type="PIRSR" id="PIRSR605493-1"/>
    </source>
</evidence>
<comment type="caution">
    <text evidence="2">The sequence shown here is derived from an EMBL/GenBank/DDBJ whole genome shotgun (WGS) entry which is preliminary data.</text>
</comment>
<dbReference type="OrthoDB" id="9784786at2"/>
<dbReference type="InterPro" id="IPR005493">
    <property type="entry name" value="RraA/RraA-like"/>
</dbReference>
<sequence>MKHMFKLNIAIVFLFFISIGLKGQTIPKEELIFLTSEWKGERFDDGRPRIPDGILERAKKIGIDDAWTVLNNEGYTNQFEGNWKMIHDDVPVVGRALTAMYMPSRPDVESNIKARGHAEGRKGNTNSWPIEMLSQGDVYVADGFGKIDAGTLMGATLATSIFSKSGNGVVFNGSARDLETVKELEGFNAFVRDFHPSFLEEMVTMGLNVPIRMGAAIVLPGDLVIAKQEGVLFVPAHLAEQVVATAEFVALKDVFGFEMVRTKKYTTGEIDSQWSDKIKNDFINWLKGKPELGKMTREELDKVLSKRTW</sequence>
<dbReference type="GO" id="GO:0046872">
    <property type="term" value="F:metal ion binding"/>
    <property type="evidence" value="ECO:0007669"/>
    <property type="project" value="UniProtKB-KW"/>
</dbReference>
<keyword evidence="1" id="KW-0460">Magnesium</keyword>
<keyword evidence="1" id="KW-0479">Metal-binding</keyword>
<protein>
    <submittedName>
        <fullName evidence="2">RraA family protein</fullName>
    </submittedName>
</protein>
<comment type="cofactor">
    <cofactor evidence="1">
        <name>Mg(2+)</name>
        <dbReference type="ChEBI" id="CHEBI:18420"/>
    </cofactor>
</comment>
<keyword evidence="3" id="KW-1185">Reference proteome</keyword>
<dbReference type="Proteomes" id="UP000310406">
    <property type="component" value="Unassembled WGS sequence"/>
</dbReference>